<evidence type="ECO:0000256" key="1">
    <source>
        <dbReference type="ARBA" id="ARBA00004123"/>
    </source>
</evidence>
<feature type="domain" description="C2H2-type" evidence="11">
    <location>
        <begin position="411"/>
        <end position="439"/>
    </location>
</feature>
<dbReference type="InterPro" id="IPR050636">
    <property type="entry name" value="C2H2-ZF_domain-containing"/>
</dbReference>
<dbReference type="Pfam" id="PF13894">
    <property type="entry name" value="zf-C2H2_4"/>
    <property type="match status" value="1"/>
</dbReference>
<dbReference type="AlphaFoldDB" id="A0A182QYB1"/>
<dbReference type="SMART" id="SM00868">
    <property type="entry name" value="zf-AD"/>
    <property type="match status" value="1"/>
</dbReference>
<dbReference type="PROSITE" id="PS00028">
    <property type="entry name" value="ZINC_FINGER_C2H2_1"/>
    <property type="match status" value="6"/>
</dbReference>
<dbReference type="PANTHER" id="PTHR47772:SF7">
    <property type="entry name" value="ZINC FINGER PROTEIN 160"/>
    <property type="match status" value="1"/>
</dbReference>
<evidence type="ECO:0000256" key="8">
    <source>
        <dbReference type="ARBA" id="ARBA00023242"/>
    </source>
</evidence>
<proteinExistence type="predicted"/>
<dbReference type="Proteomes" id="UP000075886">
    <property type="component" value="Unassembled WGS sequence"/>
</dbReference>
<dbReference type="GO" id="GO:0005634">
    <property type="term" value="C:nucleus"/>
    <property type="evidence" value="ECO:0007669"/>
    <property type="project" value="UniProtKB-SubCell"/>
</dbReference>
<dbReference type="InterPro" id="IPR036236">
    <property type="entry name" value="Znf_C2H2_sf"/>
</dbReference>
<feature type="compositionally biased region" description="Acidic residues" evidence="10">
    <location>
        <begin position="164"/>
        <end position="174"/>
    </location>
</feature>
<protein>
    <recommendedName>
        <fullName evidence="11">C2H2-type domain-containing protein</fullName>
    </recommendedName>
</protein>
<evidence type="ECO:0000256" key="3">
    <source>
        <dbReference type="ARBA" id="ARBA00022737"/>
    </source>
</evidence>
<feature type="domain" description="C2H2-type" evidence="11">
    <location>
        <begin position="271"/>
        <end position="298"/>
    </location>
</feature>
<reference evidence="12" key="2">
    <citation type="submission" date="2020-05" db="UniProtKB">
        <authorList>
            <consortium name="EnsemblMetazoa"/>
        </authorList>
    </citation>
    <scope>IDENTIFICATION</scope>
    <source>
        <strain evidence="12">FAR1</strain>
    </source>
</reference>
<dbReference type="STRING" id="69004.A0A182QYB1"/>
<keyword evidence="4 9" id="KW-0863">Zinc-finger</keyword>
<evidence type="ECO:0000313" key="12">
    <source>
        <dbReference type="EnsemblMetazoa" id="AFAF019320-PA"/>
    </source>
</evidence>
<feature type="compositionally biased region" description="Basic and acidic residues" evidence="10">
    <location>
        <begin position="130"/>
        <end position="141"/>
    </location>
</feature>
<feature type="domain" description="C2H2-type" evidence="11">
    <location>
        <begin position="324"/>
        <end position="352"/>
    </location>
</feature>
<dbReference type="VEuPathDB" id="VectorBase:AFAF019320"/>
<dbReference type="PANTHER" id="PTHR47772">
    <property type="entry name" value="ZINC FINGER PROTEIN 200"/>
    <property type="match status" value="1"/>
</dbReference>
<keyword evidence="6" id="KW-0805">Transcription regulation</keyword>
<dbReference type="InterPro" id="IPR012934">
    <property type="entry name" value="Znf_AD"/>
</dbReference>
<keyword evidence="13" id="KW-1185">Reference proteome</keyword>
<evidence type="ECO:0000256" key="10">
    <source>
        <dbReference type="SAM" id="MobiDB-lite"/>
    </source>
</evidence>
<dbReference type="SUPFAM" id="SSF57667">
    <property type="entry name" value="beta-beta-alpha zinc fingers"/>
    <property type="match status" value="5"/>
</dbReference>
<keyword evidence="8" id="KW-0539">Nucleus</keyword>
<keyword evidence="7" id="KW-0804">Transcription</keyword>
<feature type="region of interest" description="Disordered" evidence="10">
    <location>
        <begin position="130"/>
        <end position="217"/>
    </location>
</feature>
<evidence type="ECO:0000313" key="13">
    <source>
        <dbReference type="Proteomes" id="UP000075886"/>
    </source>
</evidence>
<reference evidence="13" key="1">
    <citation type="submission" date="2014-01" db="EMBL/GenBank/DDBJ databases">
        <title>The Genome Sequence of Anopheles farauti FAR1 (V2).</title>
        <authorList>
            <consortium name="The Broad Institute Genomics Platform"/>
            <person name="Neafsey D.E."/>
            <person name="Besansky N."/>
            <person name="Howell P."/>
            <person name="Walton C."/>
            <person name="Young S.K."/>
            <person name="Zeng Q."/>
            <person name="Gargeya S."/>
            <person name="Fitzgerald M."/>
            <person name="Haas B."/>
            <person name="Abouelleil A."/>
            <person name="Allen A.W."/>
            <person name="Alvarado L."/>
            <person name="Arachchi H.M."/>
            <person name="Berlin A.M."/>
            <person name="Chapman S.B."/>
            <person name="Gainer-Dewar J."/>
            <person name="Goldberg J."/>
            <person name="Griggs A."/>
            <person name="Gujja S."/>
            <person name="Hansen M."/>
            <person name="Howarth C."/>
            <person name="Imamovic A."/>
            <person name="Ireland A."/>
            <person name="Larimer J."/>
            <person name="McCowan C."/>
            <person name="Murphy C."/>
            <person name="Pearson M."/>
            <person name="Poon T.W."/>
            <person name="Priest M."/>
            <person name="Roberts A."/>
            <person name="Saif S."/>
            <person name="Shea T."/>
            <person name="Sisk P."/>
            <person name="Sykes S."/>
            <person name="Wortman J."/>
            <person name="Nusbaum C."/>
            <person name="Birren B."/>
        </authorList>
    </citation>
    <scope>NUCLEOTIDE SEQUENCE [LARGE SCALE GENOMIC DNA]</scope>
    <source>
        <strain evidence="13">FAR1</strain>
    </source>
</reference>
<evidence type="ECO:0000256" key="4">
    <source>
        <dbReference type="ARBA" id="ARBA00022771"/>
    </source>
</evidence>
<evidence type="ECO:0000256" key="9">
    <source>
        <dbReference type="PROSITE-ProRule" id="PRU00042"/>
    </source>
</evidence>
<feature type="domain" description="C2H2-type" evidence="11">
    <location>
        <begin position="378"/>
        <end position="405"/>
    </location>
</feature>
<evidence type="ECO:0000256" key="5">
    <source>
        <dbReference type="ARBA" id="ARBA00022833"/>
    </source>
</evidence>
<dbReference type="FunFam" id="3.30.160.60:FF:000145">
    <property type="entry name" value="Zinc finger protein 574"/>
    <property type="match status" value="1"/>
</dbReference>
<comment type="subcellular location">
    <subcellularLocation>
        <location evidence="1">Nucleus</location>
    </subcellularLocation>
</comment>
<evidence type="ECO:0000256" key="6">
    <source>
        <dbReference type="ARBA" id="ARBA00023015"/>
    </source>
</evidence>
<dbReference type="EMBL" id="AXCN02000377">
    <property type="status" value="NOT_ANNOTATED_CDS"/>
    <property type="molecule type" value="Genomic_DNA"/>
</dbReference>
<accession>A0A182QYB1</accession>
<evidence type="ECO:0000256" key="2">
    <source>
        <dbReference type="ARBA" id="ARBA00022723"/>
    </source>
</evidence>
<dbReference type="PROSITE" id="PS50157">
    <property type="entry name" value="ZINC_FINGER_C2H2_2"/>
    <property type="match status" value="7"/>
</dbReference>
<feature type="domain" description="C2H2-type" evidence="11">
    <location>
        <begin position="468"/>
        <end position="495"/>
    </location>
</feature>
<dbReference type="GO" id="GO:0008270">
    <property type="term" value="F:zinc ion binding"/>
    <property type="evidence" value="ECO:0007669"/>
    <property type="project" value="UniProtKB-KW"/>
</dbReference>
<sequence length="547" mass="62953">MAFVKVENSAVVAEKGTFDSQHQQCGVCLNRTACIGVTDPILHGKDVLTMVSQHLDIKITLVLICQLCYSRLIDFDEFYRMVSEQHGKIQHNTSSSTHLDAPNRAKEQSELEFVEIKHESLVDELAVKEEQEANSADDYHGGKLSTELSEEEDDNDNANHLQDNDEEYDAEDGETNSVSSKDSEDTYTPSSHTTRGSGTSKPTPSTSAIAPSTNKEPKLDQEILDFYQRLVCEVCDEARMLAGEPPIEYGNLRELNKHMRKAHGQLTATSIKCPMCEKKFRSRAKLLEHREMHLNPDRFRCAVCQEVHQDMAQHMKNKHQERAYCCEECGKRFPFKARLTAHVNKMHTAKDVVCDQCQKSFSRYTIEDHKRAVHGSRFICEHCPRTFKSRQALEVHMEEHMEEGQRIVPTVTCEKCGVVLRDKYSLRSHESRMHREHPPVSCGSCGKVFKSKHNLNAHLANVCTERTFPCPICEKQFKKKIKLKEHMTTHTKSALYQCPYCTKTFSFETQLYTHRKQAHYEQWLEMQRKRKEGVRFKVNRVKDVPTV</sequence>
<keyword evidence="3" id="KW-0677">Repeat</keyword>
<keyword evidence="2" id="KW-0479">Metal-binding</keyword>
<dbReference type="SMART" id="SM00355">
    <property type="entry name" value="ZnF_C2H2"/>
    <property type="match status" value="10"/>
</dbReference>
<feature type="compositionally biased region" description="Polar residues" evidence="10">
    <location>
        <begin position="175"/>
        <end position="192"/>
    </location>
</feature>
<feature type="domain" description="C2H2-type" evidence="11">
    <location>
        <begin position="496"/>
        <end position="519"/>
    </location>
</feature>
<organism evidence="12 13">
    <name type="scientific">Anopheles farauti</name>
    <dbReference type="NCBI Taxonomy" id="69004"/>
    <lineage>
        <taxon>Eukaryota</taxon>
        <taxon>Metazoa</taxon>
        <taxon>Ecdysozoa</taxon>
        <taxon>Arthropoda</taxon>
        <taxon>Hexapoda</taxon>
        <taxon>Insecta</taxon>
        <taxon>Pterygota</taxon>
        <taxon>Neoptera</taxon>
        <taxon>Endopterygota</taxon>
        <taxon>Diptera</taxon>
        <taxon>Nematocera</taxon>
        <taxon>Culicoidea</taxon>
        <taxon>Culicidae</taxon>
        <taxon>Anophelinae</taxon>
        <taxon>Anopheles</taxon>
    </lineage>
</organism>
<evidence type="ECO:0000259" key="11">
    <source>
        <dbReference type="PROSITE" id="PS50157"/>
    </source>
</evidence>
<feature type="domain" description="C2H2-type" evidence="11">
    <location>
        <begin position="440"/>
        <end position="467"/>
    </location>
</feature>
<dbReference type="Gene3D" id="3.30.160.60">
    <property type="entry name" value="Classic Zinc Finger"/>
    <property type="match status" value="5"/>
</dbReference>
<dbReference type="InterPro" id="IPR013087">
    <property type="entry name" value="Znf_C2H2_type"/>
</dbReference>
<dbReference type="Pfam" id="PF00096">
    <property type="entry name" value="zf-C2H2"/>
    <property type="match status" value="4"/>
</dbReference>
<evidence type="ECO:0000256" key="7">
    <source>
        <dbReference type="ARBA" id="ARBA00023163"/>
    </source>
</evidence>
<feature type="compositionally biased region" description="Low complexity" evidence="10">
    <location>
        <begin position="193"/>
        <end position="207"/>
    </location>
</feature>
<name>A0A182QYB1_9DIPT</name>
<dbReference type="EnsemblMetazoa" id="AFAF019320-RA">
    <property type="protein sequence ID" value="AFAF019320-PA"/>
    <property type="gene ID" value="AFAF019320"/>
</dbReference>
<keyword evidence="5" id="KW-0862">Zinc</keyword>